<dbReference type="Pfam" id="PF13304">
    <property type="entry name" value="AAA_21"/>
    <property type="match status" value="1"/>
</dbReference>
<dbReference type="GO" id="GO:0005524">
    <property type="term" value="F:ATP binding"/>
    <property type="evidence" value="ECO:0007669"/>
    <property type="project" value="UniProtKB-KW"/>
</dbReference>
<keyword evidence="2" id="KW-0547">Nucleotide-binding</keyword>
<evidence type="ECO:0000313" key="2">
    <source>
        <dbReference type="EMBL" id="PZD80093.1"/>
    </source>
</evidence>
<organism evidence="2 3">
    <name type="scientific">Acidithiobacillus ferrooxidans</name>
    <name type="common">Thiobacillus ferrooxidans</name>
    <dbReference type="NCBI Taxonomy" id="920"/>
    <lineage>
        <taxon>Bacteria</taxon>
        <taxon>Pseudomonadati</taxon>
        <taxon>Pseudomonadota</taxon>
        <taxon>Acidithiobacillia</taxon>
        <taxon>Acidithiobacillales</taxon>
        <taxon>Acidithiobacillaceae</taxon>
        <taxon>Acidithiobacillus</taxon>
    </lineage>
</organism>
<proteinExistence type="predicted"/>
<dbReference type="SUPFAM" id="SSF52540">
    <property type="entry name" value="P-loop containing nucleoside triphosphate hydrolases"/>
    <property type="match status" value="1"/>
</dbReference>
<accession>A0A2W1K0T3</accession>
<dbReference type="GO" id="GO:0016887">
    <property type="term" value="F:ATP hydrolysis activity"/>
    <property type="evidence" value="ECO:0007669"/>
    <property type="project" value="InterPro"/>
</dbReference>
<dbReference type="Proteomes" id="UP000248886">
    <property type="component" value="Unassembled WGS sequence"/>
</dbReference>
<dbReference type="AlphaFoldDB" id="A0A2W1K0T3"/>
<dbReference type="EMBL" id="QKQP01000011">
    <property type="protein sequence ID" value="PZD80093.1"/>
    <property type="molecule type" value="Genomic_DNA"/>
</dbReference>
<protein>
    <submittedName>
        <fullName evidence="2">ATP-binding cassette domain-containing protein</fullName>
    </submittedName>
</protein>
<feature type="domain" description="ATPase AAA-type core" evidence="1">
    <location>
        <begin position="102"/>
        <end position="160"/>
    </location>
</feature>
<gene>
    <name evidence="2" type="ORF">DN052_14380</name>
</gene>
<evidence type="ECO:0000313" key="3">
    <source>
        <dbReference type="Proteomes" id="UP000248886"/>
    </source>
</evidence>
<dbReference type="OrthoDB" id="5291058at2"/>
<evidence type="ECO:0000259" key="1">
    <source>
        <dbReference type="Pfam" id="PF13304"/>
    </source>
</evidence>
<comment type="caution">
    <text evidence="2">The sequence shown here is derived from an EMBL/GenBank/DDBJ whole genome shotgun (WGS) entry which is preliminary data.</text>
</comment>
<name>A0A2W1K0T3_ACIFR</name>
<dbReference type="PANTHER" id="PTHR43038">
    <property type="entry name" value="ATP-BINDING CASSETTE, SUB-FAMILY H, MEMBER 1"/>
    <property type="match status" value="1"/>
</dbReference>
<reference evidence="2 3" key="1">
    <citation type="submission" date="2018-06" db="EMBL/GenBank/DDBJ databases">
        <title>Draft sequence of Acidithiobacillus ferrooxidans CCM 4253.</title>
        <authorList>
            <person name="Moya-Beltran A."/>
            <person name="Castro M."/>
            <person name="Covarrubias P.C."/>
            <person name="Issotta F."/>
            <person name="Janiczek O."/>
            <person name="Mandl M."/>
            <person name="Kucera J."/>
            <person name="Quatrini R."/>
        </authorList>
    </citation>
    <scope>NUCLEOTIDE SEQUENCE [LARGE SCALE GENOMIC DNA]</scope>
    <source>
        <strain evidence="2 3">CCM 4253</strain>
    </source>
</reference>
<dbReference type="InterPro" id="IPR027417">
    <property type="entry name" value="P-loop_NTPase"/>
</dbReference>
<dbReference type="PANTHER" id="PTHR43038:SF3">
    <property type="entry name" value="ABC TRANSPORTER G FAMILY MEMBER 20 ISOFORM X1"/>
    <property type="match status" value="1"/>
</dbReference>
<dbReference type="Gene3D" id="3.40.50.300">
    <property type="entry name" value="P-loop containing nucleotide triphosphate hydrolases"/>
    <property type="match status" value="1"/>
</dbReference>
<sequence length="162" mass="18146">MLTTRVFRPYSSAPTAPASRHYWIPWGAAAAFRGWVAIFGRNPRHGEARRRPGYVPQQIGFPQLLRVGEILSFVRNAYPGAVWDDGVTDAMRLDALWRRQCSELSGGEQRWVALACALASTLDLLILDEPTTGLDFGMQERVWSLLEAARERGAAVFCATYF</sequence>
<keyword evidence="2" id="KW-0067">ATP-binding</keyword>
<dbReference type="InterPro" id="IPR003959">
    <property type="entry name" value="ATPase_AAA_core"/>
</dbReference>